<reference evidence="2 3" key="1">
    <citation type="submission" date="2019-02" db="EMBL/GenBank/DDBJ databases">
        <title>Shewanella sp. D4-2 isolated from Dokdo Island.</title>
        <authorList>
            <person name="Baek K."/>
        </authorList>
    </citation>
    <scope>NUCLEOTIDE SEQUENCE [LARGE SCALE GENOMIC DNA]</scope>
    <source>
        <strain evidence="2 3">D4-2</strain>
    </source>
</reference>
<sequence length="193" mass="22163">MKQLLATIISALVCVASLAGTPAAANTLTAYQSLPNGWRTEVIPFPLDFAPNIELEGVEELVFAPGMYDATKQDFFSYAFVWAIKPQALEQTRMHDELHRYYLGLYQAVSGQKQASTNSVKISFSVYESDNRYHGHIDWIEPFVTNKPQRVLFEAHKLECRDKEETRWYFVASPQEKDHQIWQQLRGLKTTKC</sequence>
<name>A0A411PIG6_9GAMM</name>
<dbReference type="AlphaFoldDB" id="A0A411PIG6"/>
<evidence type="ECO:0000313" key="2">
    <source>
        <dbReference type="EMBL" id="QBF83264.1"/>
    </source>
</evidence>
<dbReference type="OrthoDB" id="215093at2"/>
<keyword evidence="1" id="KW-0732">Signal</keyword>
<evidence type="ECO:0000256" key="1">
    <source>
        <dbReference type="SAM" id="SignalP"/>
    </source>
</evidence>
<accession>A0A411PIG6</accession>
<protein>
    <submittedName>
        <fullName evidence="2">Uncharacterized protein</fullName>
    </submittedName>
</protein>
<dbReference type="Proteomes" id="UP000291106">
    <property type="component" value="Chromosome"/>
</dbReference>
<dbReference type="RefSeq" id="WP_130600202.1">
    <property type="nucleotide sequence ID" value="NZ_CP036200.1"/>
</dbReference>
<keyword evidence="3" id="KW-1185">Reference proteome</keyword>
<evidence type="ECO:0000313" key="3">
    <source>
        <dbReference type="Proteomes" id="UP000291106"/>
    </source>
</evidence>
<gene>
    <name evidence="2" type="ORF">EXU30_11565</name>
</gene>
<proteinExistence type="predicted"/>
<feature type="signal peptide" evidence="1">
    <location>
        <begin position="1"/>
        <end position="25"/>
    </location>
</feature>
<dbReference type="EMBL" id="CP036200">
    <property type="protein sequence ID" value="QBF83264.1"/>
    <property type="molecule type" value="Genomic_DNA"/>
</dbReference>
<dbReference type="KEGG" id="smai:EXU30_11565"/>
<organism evidence="2 3">
    <name type="scientific">Shewanella maritima</name>
    <dbReference type="NCBI Taxonomy" id="2520507"/>
    <lineage>
        <taxon>Bacteria</taxon>
        <taxon>Pseudomonadati</taxon>
        <taxon>Pseudomonadota</taxon>
        <taxon>Gammaproteobacteria</taxon>
        <taxon>Alteromonadales</taxon>
        <taxon>Shewanellaceae</taxon>
        <taxon>Shewanella</taxon>
    </lineage>
</organism>
<feature type="chain" id="PRO_5019024619" evidence="1">
    <location>
        <begin position="26"/>
        <end position="193"/>
    </location>
</feature>